<name>A0AAD6DGD9_9EURO</name>
<protein>
    <submittedName>
        <fullName evidence="1">Uncharacterized protein</fullName>
    </submittedName>
</protein>
<dbReference type="Proteomes" id="UP001216150">
    <property type="component" value="Unassembled WGS sequence"/>
</dbReference>
<gene>
    <name evidence="1" type="ORF">N7450_006820</name>
</gene>
<dbReference type="EMBL" id="JAQJAC010000006">
    <property type="protein sequence ID" value="KAJ5580519.1"/>
    <property type="molecule type" value="Genomic_DNA"/>
</dbReference>
<reference evidence="1 2" key="1">
    <citation type="journal article" date="2023" name="IMA Fungus">
        <title>Comparative genomic study of the Penicillium genus elucidates a diverse pangenome and 15 lateral gene transfer events.</title>
        <authorList>
            <person name="Petersen C."/>
            <person name="Sorensen T."/>
            <person name="Nielsen M.R."/>
            <person name="Sondergaard T.E."/>
            <person name="Sorensen J.L."/>
            <person name="Fitzpatrick D.A."/>
            <person name="Frisvad J.C."/>
            <person name="Nielsen K.L."/>
        </authorList>
    </citation>
    <scope>NUCLEOTIDE SEQUENCE [LARGE SCALE GENOMIC DNA]</scope>
    <source>
        <strain evidence="1 2">IBT 29057</strain>
    </source>
</reference>
<evidence type="ECO:0000313" key="1">
    <source>
        <dbReference type="EMBL" id="KAJ5580519.1"/>
    </source>
</evidence>
<dbReference type="AlphaFoldDB" id="A0AAD6DGD9"/>
<evidence type="ECO:0000313" key="2">
    <source>
        <dbReference type="Proteomes" id="UP001216150"/>
    </source>
</evidence>
<proteinExistence type="predicted"/>
<sequence length="84" mass="9687">MLLLLNVITRQTMERDAKDSETYHDFSLNTPRLERNPMGYTGENVPNQKYAEGISLPEDLGDLLVQWTTLDDMEIRRGQLAFAE</sequence>
<comment type="caution">
    <text evidence="1">The sequence shown here is derived from an EMBL/GenBank/DDBJ whole genome shotgun (WGS) entry which is preliminary data.</text>
</comment>
<accession>A0AAD6DGD9</accession>
<organism evidence="1 2">
    <name type="scientific">Penicillium hetheringtonii</name>
    <dbReference type="NCBI Taxonomy" id="911720"/>
    <lineage>
        <taxon>Eukaryota</taxon>
        <taxon>Fungi</taxon>
        <taxon>Dikarya</taxon>
        <taxon>Ascomycota</taxon>
        <taxon>Pezizomycotina</taxon>
        <taxon>Eurotiomycetes</taxon>
        <taxon>Eurotiomycetidae</taxon>
        <taxon>Eurotiales</taxon>
        <taxon>Aspergillaceae</taxon>
        <taxon>Penicillium</taxon>
    </lineage>
</organism>
<keyword evidence="2" id="KW-1185">Reference proteome</keyword>